<evidence type="ECO:0000259" key="2">
    <source>
        <dbReference type="Pfam" id="PF25547"/>
    </source>
</evidence>
<feature type="transmembrane region" description="Helical" evidence="1">
    <location>
        <begin position="91"/>
        <end position="112"/>
    </location>
</feature>
<dbReference type="RefSeq" id="WP_203870390.1">
    <property type="nucleotide sequence ID" value="NZ_BONW01000041.1"/>
</dbReference>
<keyword evidence="4" id="KW-1185">Reference proteome</keyword>
<accession>A0ABQ4ECS6</accession>
<keyword evidence="1" id="KW-0812">Transmembrane</keyword>
<dbReference type="Pfam" id="PF25547">
    <property type="entry name" value="WXG100_2"/>
    <property type="match status" value="1"/>
</dbReference>
<evidence type="ECO:0000313" key="4">
    <source>
        <dbReference type="Proteomes" id="UP000646749"/>
    </source>
</evidence>
<evidence type="ECO:0000313" key="3">
    <source>
        <dbReference type="EMBL" id="GIG92042.1"/>
    </source>
</evidence>
<dbReference type="Proteomes" id="UP000646749">
    <property type="component" value="Unassembled WGS sequence"/>
</dbReference>
<evidence type="ECO:0000256" key="1">
    <source>
        <dbReference type="SAM" id="Phobius"/>
    </source>
</evidence>
<keyword evidence="1" id="KW-1133">Transmembrane helix</keyword>
<gene>
    <name evidence="3" type="ORF">Pen02_69780</name>
</gene>
<feature type="domain" description="Outer membrane channel protein CpnT-like N-terminal" evidence="2">
    <location>
        <begin position="15"/>
        <end position="142"/>
    </location>
</feature>
<protein>
    <recommendedName>
        <fullName evidence="2">Outer membrane channel protein CpnT-like N-terminal domain-containing protein</fullName>
    </recommendedName>
</protein>
<keyword evidence="1" id="KW-0472">Membrane</keyword>
<dbReference type="EMBL" id="BONW01000041">
    <property type="protein sequence ID" value="GIG92042.1"/>
    <property type="molecule type" value="Genomic_DNA"/>
</dbReference>
<reference evidence="3 4" key="1">
    <citation type="submission" date="2021-01" db="EMBL/GenBank/DDBJ databases">
        <title>Whole genome shotgun sequence of Plantactinospora endophytica NBRC 110450.</title>
        <authorList>
            <person name="Komaki H."/>
            <person name="Tamura T."/>
        </authorList>
    </citation>
    <scope>NUCLEOTIDE SEQUENCE [LARGE SCALE GENOMIC DNA]</scope>
    <source>
        <strain evidence="3 4">NBRC 110450</strain>
    </source>
</reference>
<organism evidence="3 4">
    <name type="scientific">Plantactinospora endophytica</name>
    <dbReference type="NCBI Taxonomy" id="673535"/>
    <lineage>
        <taxon>Bacteria</taxon>
        <taxon>Bacillati</taxon>
        <taxon>Actinomycetota</taxon>
        <taxon>Actinomycetes</taxon>
        <taxon>Micromonosporales</taxon>
        <taxon>Micromonosporaceae</taxon>
        <taxon>Plantactinospora</taxon>
    </lineage>
</organism>
<name>A0ABQ4ECS6_9ACTN</name>
<comment type="caution">
    <text evidence="3">The sequence shown here is derived from an EMBL/GenBank/DDBJ whole genome shotgun (WGS) entry which is preliminary data.</text>
</comment>
<proteinExistence type="predicted"/>
<dbReference type="InterPro" id="IPR057746">
    <property type="entry name" value="CpnT-like_N"/>
</dbReference>
<sequence>MGIQLPASLVEILSTIGFHWPESDETKLLELGRAWGGLSSQLDTEVKAANSAAAGVWTATQAETADVFRASWTRDAAPASRLAGGATGADIVGAGLLTCAAIVLALKLNIIAQASLTVLAIAAAIATGGLAAAGVALLREALRRLLDWLLNEAIMKIANG</sequence>
<feature type="transmembrane region" description="Helical" evidence="1">
    <location>
        <begin position="118"/>
        <end position="138"/>
    </location>
</feature>